<feature type="coiled-coil region" evidence="1">
    <location>
        <begin position="15"/>
        <end position="78"/>
    </location>
</feature>
<protein>
    <submittedName>
        <fullName evidence="3">Uncharacterized protein</fullName>
    </submittedName>
</protein>
<organism evidence="3 4">
    <name type="scientific">Pseudovibrio exalbescens</name>
    <dbReference type="NCBI Taxonomy" id="197461"/>
    <lineage>
        <taxon>Bacteria</taxon>
        <taxon>Pseudomonadati</taxon>
        <taxon>Pseudomonadota</taxon>
        <taxon>Alphaproteobacteria</taxon>
        <taxon>Hyphomicrobiales</taxon>
        <taxon>Stappiaceae</taxon>
        <taxon>Pseudovibrio</taxon>
    </lineage>
</organism>
<keyword evidence="4" id="KW-1185">Reference proteome</keyword>
<evidence type="ECO:0000313" key="4">
    <source>
        <dbReference type="Proteomes" id="UP000185783"/>
    </source>
</evidence>
<feature type="region of interest" description="Disordered" evidence="2">
    <location>
        <begin position="127"/>
        <end position="164"/>
    </location>
</feature>
<dbReference type="RefSeq" id="WP_028480149.1">
    <property type="nucleotide sequence ID" value="NZ_LVVZ01000005.1"/>
</dbReference>
<dbReference type="EMBL" id="LVVZ01000005">
    <property type="protein sequence ID" value="OKL45349.1"/>
    <property type="molecule type" value="Genomic_DNA"/>
</dbReference>
<accession>A0A1U7JKU7</accession>
<evidence type="ECO:0000256" key="1">
    <source>
        <dbReference type="SAM" id="Coils"/>
    </source>
</evidence>
<dbReference type="AlphaFoldDB" id="A0A1U7JKU7"/>
<proteinExistence type="predicted"/>
<dbReference type="Proteomes" id="UP000185783">
    <property type="component" value="Unassembled WGS sequence"/>
</dbReference>
<name>A0A1U7JKU7_9HYPH</name>
<evidence type="ECO:0000256" key="2">
    <source>
        <dbReference type="SAM" id="MobiDB-lite"/>
    </source>
</evidence>
<gene>
    <name evidence="3" type="ORF">A3843_03185</name>
</gene>
<evidence type="ECO:0000313" key="3">
    <source>
        <dbReference type="EMBL" id="OKL45349.1"/>
    </source>
</evidence>
<reference evidence="3 4" key="1">
    <citation type="submission" date="2016-03" db="EMBL/GenBank/DDBJ databases">
        <title>Genome sequence of Nesiotobacter sp. nov., a moderately halophilic alphaproteobacterium isolated from the Yellow Sea, China.</title>
        <authorList>
            <person name="Zhang G."/>
            <person name="Zhang R."/>
        </authorList>
    </citation>
    <scope>NUCLEOTIDE SEQUENCE [LARGE SCALE GENOMIC DNA]</scope>
    <source>
        <strain evidence="3 4">WB1-6</strain>
    </source>
</reference>
<dbReference type="STRING" id="197461.A3843_03185"/>
<comment type="caution">
    <text evidence="3">The sequence shown here is derived from an EMBL/GenBank/DDBJ whole genome shotgun (WGS) entry which is preliminary data.</text>
</comment>
<sequence>MGERGKGGAAEDPAVNEAAEALEQAVDKAKAEEQAATKTVESEVAAAREQVEAALKNFESLKQSIPNLQKVISDMQQQQADVTQASSQINQSAQSVLRDVDEAVQRVNASVQGEIQSMLKDLPNLQGEAVEQGPARMRGQAAAPSGGEPAGGGQQFNASGAQPQLSVAEQVADALRRIIRNEVHQAVSEQIAPLVAEVNKFISSKSNL</sequence>
<keyword evidence="1" id="KW-0175">Coiled coil</keyword>